<protein>
    <recommendedName>
        <fullName evidence="3">Encoded protein</fullName>
    </recommendedName>
</protein>
<evidence type="ECO:0008006" key="3">
    <source>
        <dbReference type="Google" id="ProtNLM"/>
    </source>
</evidence>
<proteinExistence type="predicted"/>
<organism evidence="1 2">
    <name type="scientific">Dunaliella salina</name>
    <name type="common">Green alga</name>
    <name type="synonym">Protococcus salinus</name>
    <dbReference type="NCBI Taxonomy" id="3046"/>
    <lineage>
        <taxon>Eukaryota</taxon>
        <taxon>Viridiplantae</taxon>
        <taxon>Chlorophyta</taxon>
        <taxon>core chlorophytes</taxon>
        <taxon>Chlorophyceae</taxon>
        <taxon>CS clade</taxon>
        <taxon>Chlamydomonadales</taxon>
        <taxon>Dunaliellaceae</taxon>
        <taxon>Dunaliella</taxon>
    </lineage>
</organism>
<evidence type="ECO:0000313" key="1">
    <source>
        <dbReference type="EMBL" id="KAF5837702.1"/>
    </source>
</evidence>
<keyword evidence="2" id="KW-1185">Reference proteome</keyword>
<dbReference type="EMBL" id="MU069606">
    <property type="protein sequence ID" value="KAF5837702.1"/>
    <property type="molecule type" value="Genomic_DNA"/>
</dbReference>
<sequence length="277" mass="31009">MPTMRRDVQHSVDPHAQLQKACHQCSWSLHPLLLLRYLLLLIQKKDFPKLVVALLVLAWPATAGQGSIGMRKVDWKAAVQNGKQHLYFMLHLHAPKTAGSTFHMHSVKSIPFLRHCQHIPTAFLQPINTMGALQSNLNAAIGNSSCNFVTPFKNAFSTFAPCNYTLAKAKHELTAHTFFIGLAGPFYAASLCLLDYQLGLFDHGKCGDLCAPESQRHPNINSLPSQVAVESMYSVHELKWLASANEMDSILFAFAQQLVLKRIRYAETETRARLLCF</sequence>
<accession>A0ABQ7GSW3</accession>
<dbReference type="Proteomes" id="UP000815325">
    <property type="component" value="Unassembled WGS sequence"/>
</dbReference>
<name>A0ABQ7GSW3_DUNSA</name>
<evidence type="ECO:0000313" key="2">
    <source>
        <dbReference type="Proteomes" id="UP000815325"/>
    </source>
</evidence>
<gene>
    <name evidence="1" type="ORF">DUNSADRAFT_4012</name>
</gene>
<comment type="caution">
    <text evidence="1">The sequence shown here is derived from an EMBL/GenBank/DDBJ whole genome shotgun (WGS) entry which is preliminary data.</text>
</comment>
<reference evidence="1" key="1">
    <citation type="submission" date="2017-08" db="EMBL/GenBank/DDBJ databases">
        <authorList>
            <person name="Polle J.E."/>
            <person name="Barry K."/>
            <person name="Cushman J."/>
            <person name="Schmutz J."/>
            <person name="Tran D."/>
            <person name="Hathwaick L.T."/>
            <person name="Yim W.C."/>
            <person name="Jenkins J."/>
            <person name="Mckie-Krisberg Z.M."/>
            <person name="Prochnik S."/>
            <person name="Lindquist E."/>
            <person name="Dockter R.B."/>
            <person name="Adam C."/>
            <person name="Molina H."/>
            <person name="Bunkerborg J."/>
            <person name="Jin E."/>
            <person name="Buchheim M."/>
            <person name="Magnuson J."/>
        </authorList>
    </citation>
    <scope>NUCLEOTIDE SEQUENCE</scope>
    <source>
        <strain evidence="1">CCAP 19/18</strain>
    </source>
</reference>